<proteinExistence type="predicted"/>
<protein>
    <submittedName>
        <fullName evidence="7">Amino acid transporter</fullName>
    </submittedName>
</protein>
<feature type="transmembrane region" description="Helical" evidence="6">
    <location>
        <begin position="60"/>
        <end position="82"/>
    </location>
</feature>
<evidence type="ECO:0000313" key="8">
    <source>
        <dbReference type="Proteomes" id="UP000547458"/>
    </source>
</evidence>
<evidence type="ECO:0000256" key="5">
    <source>
        <dbReference type="ARBA" id="ARBA00023136"/>
    </source>
</evidence>
<feature type="transmembrane region" description="Helical" evidence="6">
    <location>
        <begin position="208"/>
        <end position="230"/>
    </location>
</feature>
<accession>A0A846RKH8</accession>
<gene>
    <name evidence="7" type="ORF">BJ994_000715</name>
</gene>
<dbReference type="AlphaFoldDB" id="A0A846RKH8"/>
<sequence length="477" mass="49901">MKKPPNAVDTPPAAAGQSYTPSLSRTLGVGGNVLITLSSISPASSVFILGGAALTAFGTGVFWGFLIAGIVSILIAFCYAELASAYPVAGGDYSLVSRALGPAFGVATFLISLVSLPLIIAVFALGVADYLGVAIAGLSSQQTALVVVVICTVTACFNIRANAWLTGVFLFIEMAALALLAVLGLIHIERPVTTLFDPQTLDPATGGLAPLAIAGLMIAVTQGIFSYNGYGGAVYFAEETKNPSRAVAKAVLWSAGITVASELIPLTAILLGASSQEALFGSELPVEAFLADRAGDAVTLFVLLAVAFAIINAIIAIALQAGRLLYSAARDRALPEPLAARLRWVSPKGQSPVIATSVMGLIAFLACFVPLDVLLTATGSTLSFSYLFIALAAVNHRRRDRTRPGYRMPWWPLPPLVCIAALALVFVISFLDPAQWLSLGISVGFVVAGFTYYYLYLKPRSGTHLLLLDAVSEEDSR</sequence>
<feature type="transmembrane region" description="Helical" evidence="6">
    <location>
        <begin position="33"/>
        <end position="54"/>
    </location>
</feature>
<feature type="transmembrane region" description="Helical" evidence="6">
    <location>
        <begin position="103"/>
        <end position="125"/>
    </location>
</feature>
<dbReference type="EMBL" id="JAATJL010000001">
    <property type="protein sequence ID" value="NJC21639.1"/>
    <property type="molecule type" value="Genomic_DNA"/>
</dbReference>
<evidence type="ECO:0000256" key="6">
    <source>
        <dbReference type="SAM" id="Phobius"/>
    </source>
</evidence>
<dbReference type="GO" id="GO:0022857">
    <property type="term" value="F:transmembrane transporter activity"/>
    <property type="evidence" value="ECO:0007669"/>
    <property type="project" value="InterPro"/>
</dbReference>
<comment type="caution">
    <text evidence="7">The sequence shown here is derived from an EMBL/GenBank/DDBJ whole genome shotgun (WGS) entry which is preliminary data.</text>
</comment>
<feature type="transmembrane region" description="Helical" evidence="6">
    <location>
        <begin position="351"/>
        <end position="371"/>
    </location>
</feature>
<evidence type="ECO:0000256" key="1">
    <source>
        <dbReference type="ARBA" id="ARBA00004651"/>
    </source>
</evidence>
<evidence type="ECO:0000313" key="7">
    <source>
        <dbReference type="EMBL" id="NJC21639.1"/>
    </source>
</evidence>
<feature type="transmembrane region" description="Helical" evidence="6">
    <location>
        <begin position="251"/>
        <end position="274"/>
    </location>
</feature>
<dbReference type="Proteomes" id="UP000547458">
    <property type="component" value="Unassembled WGS sequence"/>
</dbReference>
<feature type="transmembrane region" description="Helical" evidence="6">
    <location>
        <begin position="377"/>
        <end position="396"/>
    </location>
</feature>
<evidence type="ECO:0000256" key="4">
    <source>
        <dbReference type="ARBA" id="ARBA00022989"/>
    </source>
</evidence>
<comment type="subcellular location">
    <subcellularLocation>
        <location evidence="1">Cell membrane</location>
        <topology evidence="1">Multi-pass membrane protein</topology>
    </subcellularLocation>
</comment>
<feature type="transmembrane region" description="Helical" evidence="6">
    <location>
        <begin position="436"/>
        <end position="455"/>
    </location>
</feature>
<keyword evidence="2" id="KW-1003">Cell membrane</keyword>
<evidence type="ECO:0000256" key="2">
    <source>
        <dbReference type="ARBA" id="ARBA00022475"/>
    </source>
</evidence>
<dbReference type="PANTHER" id="PTHR42770">
    <property type="entry name" value="AMINO ACID TRANSPORTER-RELATED"/>
    <property type="match status" value="1"/>
</dbReference>
<dbReference type="GO" id="GO:0005886">
    <property type="term" value="C:plasma membrane"/>
    <property type="evidence" value="ECO:0007669"/>
    <property type="project" value="UniProtKB-SubCell"/>
</dbReference>
<feature type="transmembrane region" description="Helical" evidence="6">
    <location>
        <begin position="164"/>
        <end position="188"/>
    </location>
</feature>
<organism evidence="7 8">
    <name type="scientific">Arthrobacter pigmenti</name>
    <dbReference type="NCBI Taxonomy" id="271432"/>
    <lineage>
        <taxon>Bacteria</taxon>
        <taxon>Bacillati</taxon>
        <taxon>Actinomycetota</taxon>
        <taxon>Actinomycetes</taxon>
        <taxon>Micrococcales</taxon>
        <taxon>Micrococcaceae</taxon>
        <taxon>Arthrobacter</taxon>
    </lineage>
</organism>
<feature type="transmembrane region" description="Helical" evidence="6">
    <location>
        <begin position="294"/>
        <end position="319"/>
    </location>
</feature>
<reference evidence="7 8" key="1">
    <citation type="submission" date="2020-03" db="EMBL/GenBank/DDBJ databases">
        <title>Sequencing the genomes of 1000 actinobacteria strains.</title>
        <authorList>
            <person name="Klenk H.-P."/>
        </authorList>
    </citation>
    <scope>NUCLEOTIDE SEQUENCE [LARGE SCALE GENOMIC DNA]</scope>
    <source>
        <strain evidence="7 8">DSM 16403</strain>
    </source>
</reference>
<keyword evidence="3 6" id="KW-0812">Transmembrane</keyword>
<name>A0A846RKH8_9MICC</name>
<feature type="transmembrane region" description="Helical" evidence="6">
    <location>
        <begin position="408"/>
        <end position="430"/>
    </location>
</feature>
<feature type="transmembrane region" description="Helical" evidence="6">
    <location>
        <begin position="131"/>
        <end position="157"/>
    </location>
</feature>
<keyword evidence="4 6" id="KW-1133">Transmembrane helix</keyword>
<evidence type="ECO:0000256" key="3">
    <source>
        <dbReference type="ARBA" id="ARBA00022692"/>
    </source>
</evidence>
<dbReference type="Pfam" id="PF13520">
    <property type="entry name" value="AA_permease_2"/>
    <property type="match status" value="1"/>
</dbReference>
<dbReference type="PANTHER" id="PTHR42770:SF7">
    <property type="entry name" value="MEMBRANE PROTEIN"/>
    <property type="match status" value="1"/>
</dbReference>
<dbReference type="InterPro" id="IPR050367">
    <property type="entry name" value="APC_superfamily"/>
</dbReference>
<keyword evidence="8" id="KW-1185">Reference proteome</keyword>
<dbReference type="RefSeq" id="WP_245192241.1">
    <property type="nucleotide sequence ID" value="NZ_JAATJL010000001.1"/>
</dbReference>
<dbReference type="Gene3D" id="1.20.1740.10">
    <property type="entry name" value="Amino acid/polyamine transporter I"/>
    <property type="match status" value="1"/>
</dbReference>
<dbReference type="InterPro" id="IPR002293">
    <property type="entry name" value="AA/rel_permease1"/>
</dbReference>
<dbReference type="PIRSF" id="PIRSF006060">
    <property type="entry name" value="AA_transporter"/>
    <property type="match status" value="1"/>
</dbReference>
<keyword evidence="5 6" id="KW-0472">Membrane</keyword>